<reference evidence="2 3" key="1">
    <citation type="submission" date="2024-09" db="EMBL/GenBank/DDBJ databases">
        <authorList>
            <person name="Sun Q."/>
            <person name="Mori K."/>
        </authorList>
    </citation>
    <scope>NUCLEOTIDE SEQUENCE [LARGE SCALE GENOMIC DNA]</scope>
    <source>
        <strain evidence="2 3">NCAIM B.01794</strain>
    </source>
</reference>
<dbReference type="Gene3D" id="1.10.30.50">
    <property type="match status" value="1"/>
</dbReference>
<dbReference type="InterPro" id="IPR003615">
    <property type="entry name" value="HNH_nuc"/>
</dbReference>
<keyword evidence="2" id="KW-0255">Endonuclease</keyword>
<keyword evidence="3" id="KW-1185">Reference proteome</keyword>
<accession>A0ABV6SME9</accession>
<evidence type="ECO:0000313" key="2">
    <source>
        <dbReference type="EMBL" id="MFC0710702.1"/>
    </source>
</evidence>
<evidence type="ECO:0000259" key="1">
    <source>
        <dbReference type="SMART" id="SM00507"/>
    </source>
</evidence>
<dbReference type="RefSeq" id="WP_376947056.1">
    <property type="nucleotide sequence ID" value="NZ_CP171449.1"/>
</dbReference>
<comment type="caution">
    <text evidence="2">The sequence shown here is derived from an EMBL/GenBank/DDBJ whole genome shotgun (WGS) entry which is preliminary data.</text>
</comment>
<feature type="domain" description="HNH nuclease" evidence="1">
    <location>
        <begin position="37"/>
        <end position="93"/>
    </location>
</feature>
<dbReference type="Proteomes" id="UP001589891">
    <property type="component" value="Unassembled WGS sequence"/>
</dbReference>
<keyword evidence="2" id="KW-0378">Hydrolase</keyword>
<sequence>MARLNTLKPRIQPLKDGRLQSLPVVADRRITGRKLQDRRLKVWAKDPCCAVCRKLTEFPSGFELDHKVPLFKGGEDIEDNCQVLCSGPDGCHAKKTAEDLRGW</sequence>
<gene>
    <name evidence="2" type="ORF">ACFFGX_14490</name>
</gene>
<dbReference type="InterPro" id="IPR002711">
    <property type="entry name" value="HNH"/>
</dbReference>
<proteinExistence type="predicted"/>
<name>A0ABV6SME9_AZOPA</name>
<dbReference type="GO" id="GO:0004519">
    <property type="term" value="F:endonuclease activity"/>
    <property type="evidence" value="ECO:0007669"/>
    <property type="project" value="UniProtKB-KW"/>
</dbReference>
<dbReference type="SMART" id="SM00507">
    <property type="entry name" value="HNHc"/>
    <property type="match status" value="1"/>
</dbReference>
<keyword evidence="2" id="KW-0540">Nuclease</keyword>
<dbReference type="CDD" id="cd00085">
    <property type="entry name" value="HNHc"/>
    <property type="match status" value="1"/>
</dbReference>
<dbReference type="Pfam" id="PF01844">
    <property type="entry name" value="HNH"/>
    <property type="match status" value="1"/>
</dbReference>
<organism evidence="2 3">
    <name type="scientific">Azorhizophilus paspali</name>
    <name type="common">Azotobacter paspali</name>
    <dbReference type="NCBI Taxonomy" id="69963"/>
    <lineage>
        <taxon>Bacteria</taxon>
        <taxon>Pseudomonadati</taxon>
        <taxon>Pseudomonadota</taxon>
        <taxon>Gammaproteobacteria</taxon>
        <taxon>Pseudomonadales</taxon>
        <taxon>Pseudomonadaceae</taxon>
        <taxon>Azorhizophilus</taxon>
    </lineage>
</organism>
<protein>
    <submittedName>
        <fullName evidence="2">HNH endonuclease signature motif containing protein</fullName>
    </submittedName>
</protein>
<evidence type="ECO:0000313" key="3">
    <source>
        <dbReference type="Proteomes" id="UP001589891"/>
    </source>
</evidence>
<dbReference type="EMBL" id="JBHLSS010000094">
    <property type="protein sequence ID" value="MFC0710702.1"/>
    <property type="molecule type" value="Genomic_DNA"/>
</dbReference>